<evidence type="ECO:0000256" key="6">
    <source>
        <dbReference type="ARBA" id="ARBA00022898"/>
    </source>
</evidence>
<dbReference type="EMBL" id="JACXIY010000027">
    <property type="protein sequence ID" value="MBD2871187.1"/>
    <property type="molecule type" value="Genomic_DNA"/>
</dbReference>
<evidence type="ECO:0000256" key="1">
    <source>
        <dbReference type="ARBA" id="ARBA00001933"/>
    </source>
</evidence>
<comment type="function">
    <text evidence="2">Decarboxylates L-threonine-O-3-phosphate to yield (R)-1-amino-2-propanol O-2-phosphate, the precursor for the linkage between the nucleotide loop and the corrin ring in cobalamin.</text>
</comment>
<evidence type="ECO:0000259" key="10">
    <source>
        <dbReference type="Pfam" id="PF00155"/>
    </source>
</evidence>
<evidence type="ECO:0000256" key="9">
    <source>
        <dbReference type="ARBA" id="ARBA00048531"/>
    </source>
</evidence>
<protein>
    <recommendedName>
        <fullName evidence="4">threonine-phosphate decarboxylase</fullName>
        <ecNumber evidence="4">4.1.1.81</ecNumber>
    </recommendedName>
    <alternativeName>
        <fullName evidence="8">L-threonine-O-3-phosphate decarboxylase</fullName>
    </alternativeName>
</protein>
<evidence type="ECO:0000256" key="7">
    <source>
        <dbReference type="ARBA" id="ARBA00023239"/>
    </source>
</evidence>
<evidence type="ECO:0000313" key="12">
    <source>
        <dbReference type="Proteomes" id="UP000632125"/>
    </source>
</evidence>
<dbReference type="PROSITE" id="PS00105">
    <property type="entry name" value="AA_TRANSFER_CLASS_1"/>
    <property type="match status" value="1"/>
</dbReference>
<organism evidence="11 12">
    <name type="scientific">Paenibacillus arenilitoris</name>
    <dbReference type="NCBI Taxonomy" id="2772299"/>
    <lineage>
        <taxon>Bacteria</taxon>
        <taxon>Bacillati</taxon>
        <taxon>Bacillota</taxon>
        <taxon>Bacilli</taxon>
        <taxon>Bacillales</taxon>
        <taxon>Paenibacillaceae</taxon>
        <taxon>Paenibacillus</taxon>
    </lineage>
</organism>
<comment type="pathway">
    <text evidence="3">Cofactor biosynthesis; adenosylcobalamin biosynthesis.</text>
</comment>
<evidence type="ECO:0000256" key="2">
    <source>
        <dbReference type="ARBA" id="ARBA00003444"/>
    </source>
</evidence>
<dbReference type="RefSeq" id="WP_190864738.1">
    <property type="nucleotide sequence ID" value="NZ_JACXIY010000027.1"/>
</dbReference>
<dbReference type="PANTHER" id="PTHR42885">
    <property type="entry name" value="HISTIDINOL-PHOSPHATE AMINOTRANSFERASE-RELATED"/>
    <property type="match status" value="1"/>
</dbReference>
<dbReference type="Gene3D" id="3.90.1150.10">
    <property type="entry name" value="Aspartate Aminotransferase, domain 1"/>
    <property type="match status" value="1"/>
</dbReference>
<comment type="caution">
    <text evidence="11">The sequence shown here is derived from an EMBL/GenBank/DDBJ whole genome shotgun (WGS) entry which is preliminary data.</text>
</comment>
<comment type="catalytic activity">
    <reaction evidence="9">
        <text>O-phospho-L-threonine + H(+) = (R)-1-aminopropan-2-yl phosphate + CO2</text>
        <dbReference type="Rhea" id="RHEA:11492"/>
        <dbReference type="ChEBI" id="CHEBI:15378"/>
        <dbReference type="ChEBI" id="CHEBI:16526"/>
        <dbReference type="ChEBI" id="CHEBI:58563"/>
        <dbReference type="ChEBI" id="CHEBI:58675"/>
        <dbReference type="EC" id="4.1.1.81"/>
    </reaction>
</comment>
<evidence type="ECO:0000256" key="5">
    <source>
        <dbReference type="ARBA" id="ARBA00022573"/>
    </source>
</evidence>
<accession>A0A927H845</accession>
<dbReference type="AlphaFoldDB" id="A0A927H845"/>
<evidence type="ECO:0000256" key="8">
    <source>
        <dbReference type="ARBA" id="ARBA00029996"/>
    </source>
</evidence>
<comment type="cofactor">
    <cofactor evidence="1">
        <name>pyridoxal 5'-phosphate</name>
        <dbReference type="ChEBI" id="CHEBI:597326"/>
    </cofactor>
</comment>
<dbReference type="GO" id="GO:0009236">
    <property type="term" value="P:cobalamin biosynthetic process"/>
    <property type="evidence" value="ECO:0007669"/>
    <property type="project" value="UniProtKB-KW"/>
</dbReference>
<dbReference type="InterPro" id="IPR015422">
    <property type="entry name" value="PyrdxlP-dep_Trfase_small"/>
</dbReference>
<keyword evidence="6" id="KW-0663">Pyridoxal phosphate</keyword>
<evidence type="ECO:0000256" key="4">
    <source>
        <dbReference type="ARBA" id="ARBA00012285"/>
    </source>
</evidence>
<dbReference type="GO" id="GO:0030170">
    <property type="term" value="F:pyridoxal phosphate binding"/>
    <property type="evidence" value="ECO:0007669"/>
    <property type="project" value="InterPro"/>
</dbReference>
<dbReference type="PANTHER" id="PTHR42885:SF1">
    <property type="entry name" value="THREONINE-PHOSPHATE DECARBOXYLASE"/>
    <property type="match status" value="1"/>
</dbReference>
<feature type="domain" description="Aminotransferase class I/classII large" evidence="10">
    <location>
        <begin position="27"/>
        <end position="354"/>
    </location>
</feature>
<dbReference type="InterPro" id="IPR015424">
    <property type="entry name" value="PyrdxlP-dep_Trfase"/>
</dbReference>
<dbReference type="Gene3D" id="3.40.640.10">
    <property type="entry name" value="Type I PLP-dependent aspartate aminotransferase-like (Major domain)"/>
    <property type="match status" value="1"/>
</dbReference>
<dbReference type="InterPro" id="IPR004838">
    <property type="entry name" value="NHTrfase_class1_PyrdxlP-BS"/>
</dbReference>
<dbReference type="InterPro" id="IPR015421">
    <property type="entry name" value="PyrdxlP-dep_Trfase_major"/>
</dbReference>
<dbReference type="EC" id="4.1.1.81" evidence="4"/>
<sequence length="367" mass="39894">MLERYGHGGDLRTAEEAFGMPADGFADFSSNMNPLGPPASVKEVLVRYAESIGRYPDPAVRGLRRKLAELHGIGEQAVVVGNGAAELIDLVVRALQPKLTVLTVPCFDEYGDAVRKIGGETMEIRLSAAHIFDLEPAADRLCELAAPGVLFMLGSPNNPTGRLAKPELLLRLVDRGADVVVDEAFMDFVPCEAEFSLVREAARHERLFVIRSMTKFYSIPGIRLGYIVGMPKPLSRLRALQVQWSVNSLAQEIGEAVLAEEEFAGRTLAWLGRERASLTAALEAHGFGVVPSSANYLLCRIPESAGLSASMLQLQMGKQGVLIRDASRFPGLDHTYIRVAVKLREQNERLLSALESCIRPSGGEGEA</sequence>
<dbReference type="CDD" id="cd00609">
    <property type="entry name" value="AAT_like"/>
    <property type="match status" value="1"/>
</dbReference>
<dbReference type="InterPro" id="IPR004839">
    <property type="entry name" value="Aminotransferase_I/II_large"/>
</dbReference>
<gene>
    <name evidence="11" type="ORF">IDH41_21610</name>
</gene>
<proteinExistence type="predicted"/>
<dbReference type="SUPFAM" id="SSF53383">
    <property type="entry name" value="PLP-dependent transferases"/>
    <property type="match status" value="1"/>
</dbReference>
<evidence type="ECO:0000313" key="11">
    <source>
        <dbReference type="EMBL" id="MBD2871187.1"/>
    </source>
</evidence>
<dbReference type="Proteomes" id="UP000632125">
    <property type="component" value="Unassembled WGS sequence"/>
</dbReference>
<dbReference type="InterPro" id="IPR005860">
    <property type="entry name" value="CobD"/>
</dbReference>
<keyword evidence="7 11" id="KW-0456">Lyase</keyword>
<dbReference type="Pfam" id="PF00155">
    <property type="entry name" value="Aminotran_1_2"/>
    <property type="match status" value="1"/>
</dbReference>
<keyword evidence="5" id="KW-0169">Cobalamin biosynthesis</keyword>
<dbReference type="GO" id="GO:0048472">
    <property type="term" value="F:threonine-phosphate decarboxylase activity"/>
    <property type="evidence" value="ECO:0007669"/>
    <property type="project" value="UniProtKB-EC"/>
</dbReference>
<reference evidence="11" key="1">
    <citation type="submission" date="2020-09" db="EMBL/GenBank/DDBJ databases">
        <title>A novel bacterium of genus Paenibacillus, isolated from South China Sea.</title>
        <authorList>
            <person name="Huang H."/>
            <person name="Mo K."/>
            <person name="Hu Y."/>
        </authorList>
    </citation>
    <scope>NUCLEOTIDE SEQUENCE</scope>
    <source>
        <strain evidence="11">IB182493</strain>
    </source>
</reference>
<name>A0A927H845_9BACL</name>
<dbReference type="NCBIfam" id="TIGR01140">
    <property type="entry name" value="L_thr_O3P_dcar"/>
    <property type="match status" value="1"/>
</dbReference>
<keyword evidence="12" id="KW-1185">Reference proteome</keyword>
<evidence type="ECO:0000256" key="3">
    <source>
        <dbReference type="ARBA" id="ARBA00004953"/>
    </source>
</evidence>